<keyword evidence="2" id="KW-1185">Reference proteome</keyword>
<dbReference type="AlphaFoldDB" id="A0A3E0HDU2"/>
<organism evidence="1 2">
    <name type="scientific">Tenacibaculum gallaicum</name>
    <dbReference type="NCBI Taxonomy" id="561505"/>
    <lineage>
        <taxon>Bacteria</taxon>
        <taxon>Pseudomonadati</taxon>
        <taxon>Bacteroidota</taxon>
        <taxon>Flavobacteriia</taxon>
        <taxon>Flavobacteriales</taxon>
        <taxon>Flavobacteriaceae</taxon>
        <taxon>Tenacibaculum</taxon>
    </lineage>
</organism>
<proteinExistence type="predicted"/>
<sequence>MVTIAYLIINQSLERKENKGGYFNIDNSTKQVYKLN</sequence>
<comment type="caution">
    <text evidence="1">The sequence shown here is derived from an EMBL/GenBank/DDBJ whole genome shotgun (WGS) entry which is preliminary data.</text>
</comment>
<protein>
    <submittedName>
        <fullName evidence="1">Uncharacterized protein</fullName>
    </submittedName>
</protein>
<accession>A0A3E0HDU2</accession>
<gene>
    <name evidence="1" type="ORF">C7448_1149</name>
</gene>
<dbReference type="RefSeq" id="WP_245939498.1">
    <property type="nucleotide sequence ID" value="NZ_QUNS01000014.1"/>
</dbReference>
<name>A0A3E0HDU2_9FLAO</name>
<dbReference type="EMBL" id="QUNS01000014">
    <property type="protein sequence ID" value="REH43367.1"/>
    <property type="molecule type" value="Genomic_DNA"/>
</dbReference>
<reference evidence="1 2" key="1">
    <citation type="submission" date="2018-08" db="EMBL/GenBank/DDBJ databases">
        <title>Genomic Encyclopedia of Type Strains, Phase IV (KMG-IV): sequencing the most valuable type-strain genomes for metagenomic binning, comparative biology and taxonomic classification.</title>
        <authorList>
            <person name="Goeker M."/>
        </authorList>
    </citation>
    <scope>NUCLEOTIDE SEQUENCE [LARGE SCALE GENOMIC DNA]</scope>
    <source>
        <strain evidence="1 2">DSM 18841</strain>
    </source>
</reference>
<evidence type="ECO:0000313" key="1">
    <source>
        <dbReference type="EMBL" id="REH43367.1"/>
    </source>
</evidence>
<evidence type="ECO:0000313" key="2">
    <source>
        <dbReference type="Proteomes" id="UP000256884"/>
    </source>
</evidence>
<dbReference type="Proteomes" id="UP000256884">
    <property type="component" value="Unassembled WGS sequence"/>
</dbReference>